<feature type="region of interest" description="Disordered" evidence="2">
    <location>
        <begin position="502"/>
        <end position="525"/>
    </location>
</feature>
<protein>
    <recommendedName>
        <fullName evidence="3">Rab-GAP TBC domain-containing protein</fullName>
    </recommendedName>
</protein>
<comment type="caution">
    <text evidence="4">The sequence shown here is derived from an EMBL/GenBank/DDBJ whole genome shotgun (WGS) entry which is preliminary data.</text>
</comment>
<keyword evidence="1" id="KW-0343">GTPase activation</keyword>
<dbReference type="SMART" id="SM00164">
    <property type="entry name" value="TBC"/>
    <property type="match status" value="1"/>
</dbReference>
<dbReference type="PROSITE" id="PS50086">
    <property type="entry name" value="TBC_RABGAP"/>
    <property type="match status" value="1"/>
</dbReference>
<dbReference type="SUPFAM" id="SSF47923">
    <property type="entry name" value="Ypt/Rab-GAP domain of gyp1p"/>
    <property type="match status" value="2"/>
</dbReference>
<dbReference type="Proteomes" id="UP000674143">
    <property type="component" value="Chromosome 22"/>
</dbReference>
<keyword evidence="5" id="KW-1185">Reference proteome</keyword>
<feature type="compositionally biased region" description="Low complexity" evidence="2">
    <location>
        <begin position="503"/>
        <end position="525"/>
    </location>
</feature>
<evidence type="ECO:0000313" key="4">
    <source>
        <dbReference type="EMBL" id="KAG5479207.1"/>
    </source>
</evidence>
<reference evidence="4 5" key="1">
    <citation type="submission" date="2021-02" db="EMBL/GenBank/DDBJ databases">
        <title>Leishmania (Mundinia) orientalis Genome sequencing and assembly.</title>
        <authorList>
            <person name="Almutairi H."/>
            <person name="Gatherer D."/>
        </authorList>
    </citation>
    <scope>NUCLEOTIDE SEQUENCE [LARGE SCALE GENOMIC DNA]</scope>
    <source>
        <strain evidence="4">LSCM4</strain>
    </source>
</reference>
<evidence type="ECO:0000256" key="2">
    <source>
        <dbReference type="SAM" id="MobiDB-lite"/>
    </source>
</evidence>
<proteinExistence type="predicted"/>
<dbReference type="EMBL" id="JAFHLR010000022">
    <property type="protein sequence ID" value="KAG5479207.1"/>
    <property type="molecule type" value="Genomic_DNA"/>
</dbReference>
<feature type="domain" description="Rab-GAP TBC" evidence="3">
    <location>
        <begin position="770"/>
        <end position="1005"/>
    </location>
</feature>
<dbReference type="PANTHER" id="PTHR22957">
    <property type="entry name" value="TBC1 DOMAIN FAMILY MEMBER GTPASE-ACTIVATING PROTEIN"/>
    <property type="match status" value="1"/>
</dbReference>
<gene>
    <name evidence="4" type="ORF">LSCM4_01796</name>
</gene>
<evidence type="ECO:0000313" key="5">
    <source>
        <dbReference type="Proteomes" id="UP000674143"/>
    </source>
</evidence>
<dbReference type="GeneID" id="92357775"/>
<dbReference type="Gene3D" id="1.10.8.270">
    <property type="entry name" value="putative rabgap domain of human tbc1 domain family member 14 like domains"/>
    <property type="match status" value="1"/>
</dbReference>
<dbReference type="RefSeq" id="XP_067063300.1">
    <property type="nucleotide sequence ID" value="XM_067203841.1"/>
</dbReference>
<feature type="region of interest" description="Disordered" evidence="2">
    <location>
        <begin position="632"/>
        <end position="670"/>
    </location>
</feature>
<accession>A0A836H473</accession>
<dbReference type="Pfam" id="PF00566">
    <property type="entry name" value="RabGAP-TBC"/>
    <property type="match status" value="1"/>
</dbReference>
<name>A0A836H473_9TRYP</name>
<dbReference type="AlphaFoldDB" id="A0A836H473"/>
<dbReference type="KEGG" id="loi:92357775"/>
<feature type="region of interest" description="Disordered" evidence="2">
    <location>
        <begin position="156"/>
        <end position="210"/>
    </location>
</feature>
<dbReference type="InterPro" id="IPR000195">
    <property type="entry name" value="Rab-GAP-TBC_dom"/>
</dbReference>
<dbReference type="SMR" id="A0A836H473"/>
<organism evidence="4 5">
    <name type="scientific">Leishmania orientalis</name>
    <dbReference type="NCBI Taxonomy" id="2249476"/>
    <lineage>
        <taxon>Eukaryota</taxon>
        <taxon>Discoba</taxon>
        <taxon>Euglenozoa</taxon>
        <taxon>Kinetoplastea</taxon>
        <taxon>Metakinetoplastina</taxon>
        <taxon>Trypanosomatida</taxon>
        <taxon>Trypanosomatidae</taxon>
        <taxon>Leishmaniinae</taxon>
        <taxon>Leishmania</taxon>
    </lineage>
</organism>
<sequence length="1134" mass="120261">MDLSAQSMLTFLNRQCHLYEVFEHISLAMAVSGVAPSSARTLPDLVGGSEEENGGAGGSDNADSVGGGVISVIATATMVMGTPSTHLLQVSRSPSQPQASAPSQMHGTLYVCELPAGMWNSMGAVTATSAPSRRQLGFATEAAAFCASQNPSFAFEGDGAAGERPQSAQATTATPFAAGAMNRTDYTEERNGEQGGLGNGDGSFSASAGGSCSVPAAEGIQLPQLYTPPEQGVMEFSVSQQELQDAGEDRKQRSNATQMGLRETEGCSTPLELPPCQPSEADVAGASAQKQSHAVAVVLWVAADAAASRAVAATEMGQGRGVSYTLASAPLVTSPGHRDSQYSASTATAFPRAAAAAGTPGKIAAGAAGSHPETPGCLCFAVRDIEEAESNDTDLVTPRDRRVQMLTLQLEAGAVAYAAKSPSDALSRVVSNSPEHLFTSPLALGGGAATLSTYRPAPSSCFSFVFHKGGITRCVAALRQHSPGLVYACRGGRGSMPLFLPESANGATGADGTTGSSTSPSRGTTSLLAMSASQGTARIGSVPLGLPSSPAPSYTGSAGASQTQPPEGEVHGWRRRLSTGALFRGRARGVGGLFTHYTSNQHREAMSAVALKSPFMSTTPTWRASPLMQGVDGTGGLHGSRGKRGDTGTRAGVSTANPRKAGQDHSSASSFEDLTDEMTAIRLGPCYAPPRPSLPLEGGSSAPSPVTAVDWEDVFDVSSEQQDRSQQVEDAAENHATGTTGSATVRSPAKRLNADRWRAFRRSVYERGGLADSEIRFEVWCYLLGAYAVGSTEAEQAEVLRTEEALYTCLTSQWKSFMPEQEAHFSAYRYAKHSIIKDVQRTERTHPAFREDDSDMLRVLRELLLAHVMLDMDLGYSQGMSDVAAVALLVTLSSLPEAAHPSPASEAAMFMCYRRILSEHMSTNFIIEERRADAPYATVKGVQRKLYQVQVLTRHFYPSLYNHLKKNCMDENMSFAFRWILVCFKRDLPNIADTMRLWDVFFACPYTTSYEVVVAVALLGTLAAQILTHIHAYETLLQFANELSGGATLDQILVCAREFYENVCVVETRELRRRQRLGVADGGERLPGRNTVPYGVTAAPTICAPAGEVNGAVDSSFPTVEEMTQLFLMTDGPL</sequence>
<feature type="region of interest" description="Disordered" evidence="2">
    <location>
        <begin position="239"/>
        <end position="268"/>
    </location>
</feature>
<dbReference type="Gene3D" id="1.10.472.80">
    <property type="entry name" value="Ypt/Rab-GAP domain of gyp1p, domain 3"/>
    <property type="match status" value="1"/>
</dbReference>
<evidence type="ECO:0000259" key="3">
    <source>
        <dbReference type="PROSITE" id="PS50086"/>
    </source>
</evidence>
<feature type="compositionally biased region" description="Polar residues" evidence="2">
    <location>
        <begin position="736"/>
        <end position="745"/>
    </location>
</feature>
<dbReference type="PANTHER" id="PTHR22957:SF502">
    <property type="entry name" value="SMALL G PROTEIN SIGNALING MODULATOR 2-RELATED"/>
    <property type="match status" value="1"/>
</dbReference>
<feature type="region of interest" description="Disordered" evidence="2">
    <location>
        <begin position="539"/>
        <end position="571"/>
    </location>
</feature>
<feature type="region of interest" description="Disordered" evidence="2">
    <location>
        <begin position="717"/>
        <end position="748"/>
    </location>
</feature>
<evidence type="ECO:0000256" key="1">
    <source>
        <dbReference type="ARBA" id="ARBA00022468"/>
    </source>
</evidence>
<feature type="compositionally biased region" description="Polar residues" evidence="2">
    <location>
        <begin position="551"/>
        <end position="565"/>
    </location>
</feature>
<dbReference type="InterPro" id="IPR035969">
    <property type="entry name" value="Rab-GAP_TBC_sf"/>
</dbReference>
<dbReference type="GO" id="GO:0005096">
    <property type="term" value="F:GTPase activator activity"/>
    <property type="evidence" value="ECO:0007669"/>
    <property type="project" value="UniProtKB-KW"/>
</dbReference>
<feature type="region of interest" description="Disordered" evidence="2">
    <location>
        <begin position="42"/>
        <end position="62"/>
    </location>
</feature>